<dbReference type="EMBL" id="CP012036">
    <property type="protein sequence ID" value="ALF53082.1"/>
    <property type="molecule type" value="Genomic_DNA"/>
</dbReference>
<sequence length="261" mass="29663">MLRLSYQALITPLVACFSVLGVSALQFPRLQSLLTNQQDVSLEVLQKDIKAENLRLNLLKEIPSFGYDNLMANWVYLNFLQYFGDDEVREKTGYSLSPKYFDIIIKNDPKFLGAYVGLSTSTSLYAAMPERSIKLMEEGLRSMTPQVPEKSYYIWRYKGTDELLFLGNSQAAQNSFSMAANWANNYSDPESKYITHNSYQTALFLSKNPDSRYARIATWAMILSNGVDEKTRKRVVREIEALGGKVISTPEGNKITFPPKD</sequence>
<reference evidence="2" key="1">
    <citation type="submission" date="2015-07" db="EMBL/GenBank/DDBJ databases">
        <title>Genome Of Nitrogen-Fixing Cyanobacterium Nostoc piscinale CENA21 From Solimoes/Amazon River Floodplain Sediments And Comparative Genomics To Uncover Biosynthetic Natural Products Potential.</title>
        <authorList>
            <person name="Leao T.F."/>
            <person name="Leao P.N."/>
            <person name="Guimaraes P.I."/>
            <person name="de Melo A.G.C."/>
            <person name="Ramos R.T.J."/>
            <person name="Silva A."/>
            <person name="Fiore M.F."/>
            <person name="Schneider M.P.C."/>
        </authorList>
    </citation>
    <scope>NUCLEOTIDE SEQUENCE [LARGE SCALE GENOMIC DNA]</scope>
    <source>
        <strain evidence="2">CENA21</strain>
    </source>
</reference>
<gene>
    <name evidence="1" type="ORF">ACX27_09860</name>
</gene>
<organism evidence="1 2">
    <name type="scientific">Nostoc piscinale CENA21</name>
    <dbReference type="NCBI Taxonomy" id="224013"/>
    <lineage>
        <taxon>Bacteria</taxon>
        <taxon>Bacillati</taxon>
        <taxon>Cyanobacteriota</taxon>
        <taxon>Cyanophyceae</taxon>
        <taxon>Nostocales</taxon>
        <taxon>Nostocaceae</taxon>
        <taxon>Nostoc</taxon>
    </lineage>
</organism>
<proteinExistence type="predicted"/>
<dbReference type="KEGG" id="npz:ACX27_09860"/>
<evidence type="ECO:0000313" key="1">
    <source>
        <dbReference type="EMBL" id="ALF53082.1"/>
    </source>
</evidence>
<dbReference type="PATRIC" id="fig|224013.5.peg.2385"/>
<dbReference type="RefSeq" id="WP_062291533.1">
    <property type="nucleotide sequence ID" value="NZ_CP012036.1"/>
</dbReference>
<keyword evidence="2" id="KW-1185">Reference proteome</keyword>
<name>A0A0M4T1I9_9NOSO</name>
<reference evidence="1 2" key="2">
    <citation type="journal article" date="2016" name="Genome Announc.">
        <title>Draft Genome Sequence of the N2-Fixing Cyanobacterium Nostoc piscinale CENA21, Isolated from the Brazilian Amazon Floodplain.</title>
        <authorList>
            <person name="Leao T."/>
            <person name="Guimaraes P.I."/>
            <person name="de Melo A.G."/>
            <person name="Ramos R.T."/>
            <person name="Leao P.N."/>
            <person name="Silva A."/>
            <person name="Fiore M.F."/>
            <person name="Schneider M.P."/>
        </authorList>
    </citation>
    <scope>NUCLEOTIDE SEQUENCE [LARGE SCALE GENOMIC DNA]</scope>
    <source>
        <strain evidence="1 2">CENA21</strain>
    </source>
</reference>
<accession>A0A0M4T1I9</accession>
<evidence type="ECO:0000313" key="2">
    <source>
        <dbReference type="Proteomes" id="UP000062645"/>
    </source>
</evidence>
<protein>
    <submittedName>
        <fullName evidence="1">Uncharacterized protein</fullName>
    </submittedName>
</protein>
<dbReference type="STRING" id="224013.ACX27_09860"/>
<dbReference type="OrthoDB" id="480631at2"/>
<dbReference type="Proteomes" id="UP000062645">
    <property type="component" value="Chromosome"/>
</dbReference>
<dbReference type="AlphaFoldDB" id="A0A0M4T1I9"/>